<evidence type="ECO:0000256" key="1">
    <source>
        <dbReference type="SAM" id="MobiDB-lite"/>
    </source>
</evidence>
<comment type="caution">
    <text evidence="3">The sequence shown here is derived from an EMBL/GenBank/DDBJ whole genome shotgun (WGS) entry which is preliminary data.</text>
</comment>
<dbReference type="AlphaFoldDB" id="A0A927G7E2"/>
<gene>
    <name evidence="3" type="ORF">IF651_04420</name>
</gene>
<proteinExistence type="predicted"/>
<keyword evidence="4" id="KW-1185">Reference proteome</keyword>
<dbReference type="EMBL" id="JACYHB010000002">
    <property type="protein sequence ID" value="MBD8078301.1"/>
    <property type="molecule type" value="Genomic_DNA"/>
</dbReference>
<name>A0A927G7E2_9MICO</name>
<feature type="transmembrane region" description="Helical" evidence="2">
    <location>
        <begin position="88"/>
        <end position="110"/>
    </location>
</feature>
<reference evidence="3" key="2">
    <citation type="submission" date="2020-09" db="EMBL/GenBank/DDBJ databases">
        <authorList>
            <person name="Yu Y."/>
        </authorList>
    </citation>
    <scope>NUCLEOTIDE SEQUENCE</scope>
    <source>
        <strain evidence="3">KCTC 49039</strain>
    </source>
</reference>
<feature type="compositionally biased region" description="Basic and acidic residues" evidence="1">
    <location>
        <begin position="1"/>
        <end position="12"/>
    </location>
</feature>
<reference evidence="3" key="1">
    <citation type="journal article" date="2018" name="Curr. Microbiol.">
        <title>Cellulosimicrobium arenosum sp. nov., Isolated from Marine Sediment Sand.</title>
        <authorList>
            <person name="Oh M."/>
            <person name="Kim J.H."/>
            <person name="Yoon J.H."/>
            <person name="Schumann P."/>
            <person name="Kim W."/>
        </authorList>
    </citation>
    <scope>NUCLEOTIDE SEQUENCE</scope>
    <source>
        <strain evidence="3">KCTC 49039</strain>
    </source>
</reference>
<feature type="region of interest" description="Disordered" evidence="1">
    <location>
        <begin position="1"/>
        <end position="58"/>
    </location>
</feature>
<keyword evidence="2" id="KW-0472">Membrane</keyword>
<protein>
    <submittedName>
        <fullName evidence="3">Uncharacterized protein</fullName>
    </submittedName>
</protein>
<keyword evidence="2" id="KW-1133">Transmembrane helix</keyword>
<evidence type="ECO:0000256" key="2">
    <source>
        <dbReference type="SAM" id="Phobius"/>
    </source>
</evidence>
<keyword evidence="2" id="KW-0812">Transmembrane</keyword>
<dbReference type="Proteomes" id="UP000610846">
    <property type="component" value="Unassembled WGS sequence"/>
</dbReference>
<dbReference type="RefSeq" id="WP_191827851.1">
    <property type="nucleotide sequence ID" value="NZ_JACYHB010000002.1"/>
</dbReference>
<feature type="transmembrane region" description="Helical" evidence="2">
    <location>
        <begin position="62"/>
        <end position="82"/>
    </location>
</feature>
<organism evidence="3 4">
    <name type="scientific">Cellulosimicrobium arenosum</name>
    <dbReference type="NCBI Taxonomy" id="2708133"/>
    <lineage>
        <taxon>Bacteria</taxon>
        <taxon>Bacillati</taxon>
        <taxon>Actinomycetota</taxon>
        <taxon>Actinomycetes</taxon>
        <taxon>Micrococcales</taxon>
        <taxon>Promicromonosporaceae</taxon>
        <taxon>Cellulosimicrobium</taxon>
    </lineage>
</organism>
<sequence length="116" mass="11332">MNHDDRPGRGGDETLDLGAASGASDDLPGTGTQGPQPPATEPGRPAPAATSGRSRGPRVGTIVWGFVVVALGGAVVASALGADVDMGLAAIVVLAVAGVTLVLGSVVSGARRRTHD</sequence>
<evidence type="ECO:0000313" key="4">
    <source>
        <dbReference type="Proteomes" id="UP000610846"/>
    </source>
</evidence>
<evidence type="ECO:0000313" key="3">
    <source>
        <dbReference type="EMBL" id="MBD8078301.1"/>
    </source>
</evidence>
<accession>A0A927G7E2</accession>